<reference evidence="1" key="1">
    <citation type="submission" date="2019-08" db="EMBL/GenBank/DDBJ databases">
        <authorList>
            <person name="Kucharzyk K."/>
            <person name="Murdoch R.W."/>
            <person name="Higgins S."/>
            <person name="Loffler F."/>
        </authorList>
    </citation>
    <scope>NUCLEOTIDE SEQUENCE</scope>
</reference>
<evidence type="ECO:0000313" key="1">
    <source>
        <dbReference type="EMBL" id="MPN40213.1"/>
    </source>
</evidence>
<proteinExistence type="predicted"/>
<gene>
    <name evidence="1" type="ORF">SDC9_187749</name>
</gene>
<name>A0A645HY27_9ZZZZ</name>
<organism evidence="1">
    <name type="scientific">bioreactor metagenome</name>
    <dbReference type="NCBI Taxonomy" id="1076179"/>
    <lineage>
        <taxon>unclassified sequences</taxon>
        <taxon>metagenomes</taxon>
        <taxon>ecological metagenomes</taxon>
    </lineage>
</organism>
<sequence>MLCGHRLHRNVRNTRLGQHKHAVVPVTVDGLYPVIEHIRHGAETLHTVEFLGFVFVHAPQSLVATNPKHPVGLLKHAGDRRRW</sequence>
<dbReference type="AlphaFoldDB" id="A0A645HY27"/>
<comment type="caution">
    <text evidence="1">The sequence shown here is derived from an EMBL/GenBank/DDBJ whole genome shotgun (WGS) entry which is preliminary data.</text>
</comment>
<protein>
    <submittedName>
        <fullName evidence="1">Uncharacterized protein</fullName>
    </submittedName>
</protein>
<dbReference type="EMBL" id="VSSQ01096473">
    <property type="protein sequence ID" value="MPN40213.1"/>
    <property type="molecule type" value="Genomic_DNA"/>
</dbReference>
<accession>A0A645HY27</accession>